<evidence type="ECO:0000256" key="3">
    <source>
        <dbReference type="ARBA" id="ARBA00022801"/>
    </source>
</evidence>
<dbReference type="CDD" id="cd06782">
    <property type="entry name" value="cpPDZ_CPP-like"/>
    <property type="match status" value="1"/>
</dbReference>
<dbReference type="PROSITE" id="PS50106">
    <property type="entry name" value="PDZ"/>
    <property type="match status" value="1"/>
</dbReference>
<comment type="caution">
    <text evidence="8">The sequence shown here is derived from an EMBL/GenBank/DDBJ whole genome shotgun (WGS) entry which is preliminary data.</text>
</comment>
<comment type="similarity">
    <text evidence="1 5">Belongs to the peptidase S41A family.</text>
</comment>
<sequence>MMNKAQTTILIIVAIFAGYALGQQYPLKAAVKTSQTASVSSHPFLADHTSTAPFADVWQNLHDQFIGTLDDNKLDYGAVAGMVRAAGDPYTTFFDPDQTKQLKETLSGSFSGIGAEMGVQNGFIVVIAPLDGSPAQKAGIKTGDIIAAVDEKNITQDMSLDEVVRQIRGPKGQTVILSVIHKGETAPVDISVVRDDIAVPSVKLEVKNNIAHITLESFDNNTAAQFTDIAKQIRKQNVRGIVLDLRDNPGGYLESAVQIASQFLSPGSVVVSERGKTETMHRASGGGVLRGIPVAVVINHGSASAAEILAGALLDNIKAPIIGTQSFGKGSVQEVLDMIDGSSLKVTIAKWYTPSGTSIDKEGVKPTIEVKDDEETKQDEQLDRAFSEIE</sequence>
<dbReference type="AlphaFoldDB" id="A0A1G1X9B4"/>
<accession>A0A1G1X9B4</accession>
<dbReference type="Proteomes" id="UP000177941">
    <property type="component" value="Unassembled WGS sequence"/>
</dbReference>
<dbReference type="InterPro" id="IPR001478">
    <property type="entry name" value="PDZ"/>
</dbReference>
<dbReference type="InterPro" id="IPR036034">
    <property type="entry name" value="PDZ_sf"/>
</dbReference>
<evidence type="ECO:0000256" key="5">
    <source>
        <dbReference type="RuleBase" id="RU004404"/>
    </source>
</evidence>
<dbReference type="InterPro" id="IPR004447">
    <property type="entry name" value="Peptidase_S41A"/>
</dbReference>
<proteinExistence type="inferred from homology"/>
<evidence type="ECO:0000256" key="1">
    <source>
        <dbReference type="ARBA" id="ARBA00009179"/>
    </source>
</evidence>
<dbReference type="CDD" id="cd07560">
    <property type="entry name" value="Peptidase_S41_CPP"/>
    <property type="match status" value="1"/>
</dbReference>
<feature type="compositionally biased region" description="Basic and acidic residues" evidence="6">
    <location>
        <begin position="378"/>
        <end position="390"/>
    </location>
</feature>
<dbReference type="InterPro" id="IPR029045">
    <property type="entry name" value="ClpP/crotonase-like_dom_sf"/>
</dbReference>
<dbReference type="Pfam" id="PF03572">
    <property type="entry name" value="Peptidase_S41"/>
    <property type="match status" value="1"/>
</dbReference>
<dbReference type="GO" id="GO:0004175">
    <property type="term" value="F:endopeptidase activity"/>
    <property type="evidence" value="ECO:0007669"/>
    <property type="project" value="TreeGrafter"/>
</dbReference>
<dbReference type="GO" id="GO:0006508">
    <property type="term" value="P:proteolysis"/>
    <property type="evidence" value="ECO:0007669"/>
    <property type="project" value="UniProtKB-KW"/>
</dbReference>
<dbReference type="Pfam" id="PF13180">
    <property type="entry name" value="PDZ_2"/>
    <property type="match status" value="1"/>
</dbReference>
<dbReference type="GO" id="GO:0008236">
    <property type="term" value="F:serine-type peptidase activity"/>
    <property type="evidence" value="ECO:0007669"/>
    <property type="project" value="UniProtKB-KW"/>
</dbReference>
<dbReference type="SMART" id="SM00245">
    <property type="entry name" value="TSPc"/>
    <property type="match status" value="1"/>
</dbReference>
<evidence type="ECO:0000256" key="4">
    <source>
        <dbReference type="ARBA" id="ARBA00022825"/>
    </source>
</evidence>
<dbReference type="Gene3D" id="2.30.42.10">
    <property type="match status" value="1"/>
</dbReference>
<feature type="compositionally biased region" description="Basic and acidic residues" evidence="6">
    <location>
        <begin position="359"/>
        <end position="370"/>
    </location>
</feature>
<feature type="region of interest" description="Disordered" evidence="6">
    <location>
        <begin position="359"/>
        <end position="390"/>
    </location>
</feature>
<keyword evidence="4 5" id="KW-0720">Serine protease</keyword>
<dbReference type="GO" id="GO:0007165">
    <property type="term" value="P:signal transduction"/>
    <property type="evidence" value="ECO:0007669"/>
    <property type="project" value="TreeGrafter"/>
</dbReference>
<dbReference type="NCBIfam" id="TIGR00225">
    <property type="entry name" value="prc"/>
    <property type="match status" value="1"/>
</dbReference>
<evidence type="ECO:0000256" key="6">
    <source>
        <dbReference type="SAM" id="MobiDB-lite"/>
    </source>
</evidence>
<dbReference type="Gene3D" id="3.90.226.10">
    <property type="entry name" value="2-enoyl-CoA Hydratase, Chain A, domain 1"/>
    <property type="match status" value="1"/>
</dbReference>
<dbReference type="SUPFAM" id="SSF52096">
    <property type="entry name" value="ClpP/crotonase"/>
    <property type="match status" value="1"/>
</dbReference>
<dbReference type="SUPFAM" id="SSF50156">
    <property type="entry name" value="PDZ domain-like"/>
    <property type="match status" value="1"/>
</dbReference>
<protein>
    <recommendedName>
        <fullName evidence="7">PDZ domain-containing protein</fullName>
    </recommendedName>
</protein>
<dbReference type="EMBL" id="MHHS01000031">
    <property type="protein sequence ID" value="OGY36648.1"/>
    <property type="molecule type" value="Genomic_DNA"/>
</dbReference>
<reference evidence="8 9" key="1">
    <citation type="journal article" date="2016" name="Nat. Commun.">
        <title>Thousands of microbial genomes shed light on interconnected biogeochemical processes in an aquifer system.</title>
        <authorList>
            <person name="Anantharaman K."/>
            <person name="Brown C.T."/>
            <person name="Hug L.A."/>
            <person name="Sharon I."/>
            <person name="Castelle C.J."/>
            <person name="Probst A.J."/>
            <person name="Thomas B.C."/>
            <person name="Singh A."/>
            <person name="Wilkins M.J."/>
            <person name="Karaoz U."/>
            <person name="Brodie E.L."/>
            <person name="Williams K.H."/>
            <person name="Hubbard S.S."/>
            <person name="Banfield J.F."/>
        </authorList>
    </citation>
    <scope>NUCLEOTIDE SEQUENCE [LARGE SCALE GENOMIC DNA]</scope>
</reference>
<dbReference type="PANTHER" id="PTHR32060">
    <property type="entry name" value="TAIL-SPECIFIC PROTEASE"/>
    <property type="match status" value="1"/>
</dbReference>
<evidence type="ECO:0000313" key="9">
    <source>
        <dbReference type="Proteomes" id="UP000177941"/>
    </source>
</evidence>
<dbReference type="SMART" id="SM00228">
    <property type="entry name" value="PDZ"/>
    <property type="match status" value="1"/>
</dbReference>
<keyword evidence="3 5" id="KW-0378">Hydrolase</keyword>
<evidence type="ECO:0000259" key="7">
    <source>
        <dbReference type="PROSITE" id="PS50106"/>
    </source>
</evidence>
<dbReference type="Gene3D" id="3.30.750.44">
    <property type="match status" value="1"/>
</dbReference>
<dbReference type="GO" id="GO:0030288">
    <property type="term" value="C:outer membrane-bounded periplasmic space"/>
    <property type="evidence" value="ECO:0007669"/>
    <property type="project" value="TreeGrafter"/>
</dbReference>
<dbReference type="PANTHER" id="PTHR32060:SF30">
    <property type="entry name" value="CARBOXY-TERMINAL PROCESSING PROTEASE CTPA"/>
    <property type="match status" value="1"/>
</dbReference>
<evidence type="ECO:0000256" key="2">
    <source>
        <dbReference type="ARBA" id="ARBA00022670"/>
    </source>
</evidence>
<dbReference type="FunFam" id="2.30.42.10:FF:000063">
    <property type="entry name" value="Peptidase, S41 family"/>
    <property type="match status" value="1"/>
</dbReference>
<evidence type="ECO:0000313" key="8">
    <source>
        <dbReference type="EMBL" id="OGY36648.1"/>
    </source>
</evidence>
<name>A0A1G1X9B4_9BACT</name>
<dbReference type="InterPro" id="IPR005151">
    <property type="entry name" value="Tail-specific_protease"/>
</dbReference>
<gene>
    <name evidence="8" type="ORF">A3E36_04440</name>
</gene>
<organism evidence="8 9">
    <name type="scientific">Candidatus Andersenbacteria bacterium RIFCSPHIGHO2_12_FULL_45_11b</name>
    <dbReference type="NCBI Taxonomy" id="1797282"/>
    <lineage>
        <taxon>Bacteria</taxon>
        <taxon>Candidatus Anderseniibacteriota</taxon>
    </lineage>
</organism>
<feature type="domain" description="PDZ" evidence="7">
    <location>
        <begin position="99"/>
        <end position="168"/>
    </location>
</feature>
<keyword evidence="2 5" id="KW-0645">Protease</keyword>